<keyword evidence="3" id="KW-1185">Reference proteome</keyword>
<reference evidence="2 3" key="1">
    <citation type="submission" date="2014-12" db="EMBL/GenBank/DDBJ databases">
        <title>Denitrispirillum autotrophicum gen. nov., sp. nov., Denitrifying, Facultatively Autotrophic Bacteria Isolated from Rice Paddy Soil.</title>
        <authorList>
            <person name="Ishii S."/>
            <person name="Ashida N."/>
            <person name="Ohno H."/>
            <person name="Otsuka S."/>
            <person name="Yokota A."/>
            <person name="Senoo K."/>
        </authorList>
    </citation>
    <scope>NUCLEOTIDE SEQUENCE [LARGE SCALE GENOMIC DNA]</scope>
    <source>
        <strain evidence="2 3">TSA66</strain>
    </source>
</reference>
<evidence type="ECO:0000313" key="3">
    <source>
        <dbReference type="Proteomes" id="UP000031572"/>
    </source>
</evidence>
<proteinExistence type="predicted"/>
<comment type="caution">
    <text evidence="2">The sequence shown here is derived from an EMBL/GenBank/DDBJ whole genome shotgun (WGS) entry which is preliminary data.</text>
</comment>
<gene>
    <name evidence="2" type="ORF">TSA66_04605</name>
</gene>
<dbReference type="STRING" id="709839.TSA66_04605"/>
<feature type="transmembrane region" description="Helical" evidence="1">
    <location>
        <begin position="36"/>
        <end position="61"/>
    </location>
</feature>
<dbReference type="InterPro" id="IPR021320">
    <property type="entry name" value="DUF2905"/>
</dbReference>
<dbReference type="Pfam" id="PF11146">
    <property type="entry name" value="DUF2905"/>
    <property type="match status" value="1"/>
</dbReference>
<keyword evidence="1" id="KW-0472">Membrane</keyword>
<organism evidence="2 3">
    <name type="scientific">Noviherbaspirillum autotrophicum</name>
    <dbReference type="NCBI Taxonomy" id="709839"/>
    <lineage>
        <taxon>Bacteria</taxon>
        <taxon>Pseudomonadati</taxon>
        <taxon>Pseudomonadota</taxon>
        <taxon>Betaproteobacteria</taxon>
        <taxon>Burkholderiales</taxon>
        <taxon>Oxalobacteraceae</taxon>
        <taxon>Noviherbaspirillum</taxon>
    </lineage>
</organism>
<evidence type="ECO:0008006" key="4">
    <source>
        <dbReference type="Google" id="ProtNLM"/>
    </source>
</evidence>
<sequence length="65" mass="7248">MIRWVAAIFLGLSVFYPLLPGLEKLGVGRVPGDVRFRLRTIVFCLPFGSTVLWSALAFLIAQLLK</sequence>
<dbReference type="EMBL" id="JWJG01000028">
    <property type="protein sequence ID" value="KIF80249.1"/>
    <property type="molecule type" value="Genomic_DNA"/>
</dbReference>
<name>A0A0C2BJQ9_9BURK</name>
<keyword evidence="1" id="KW-1133">Transmembrane helix</keyword>
<protein>
    <recommendedName>
        <fullName evidence="4">DUF2905 domain-containing protein</fullName>
    </recommendedName>
</protein>
<keyword evidence="1" id="KW-0812">Transmembrane</keyword>
<dbReference type="AlphaFoldDB" id="A0A0C2BJQ9"/>
<dbReference type="RefSeq" id="WP_040039164.1">
    <property type="nucleotide sequence ID" value="NZ_JWJG01000028.1"/>
</dbReference>
<accession>A0A0C2BJQ9</accession>
<dbReference type="OrthoDB" id="9811610at2"/>
<evidence type="ECO:0000256" key="1">
    <source>
        <dbReference type="SAM" id="Phobius"/>
    </source>
</evidence>
<evidence type="ECO:0000313" key="2">
    <source>
        <dbReference type="EMBL" id="KIF80249.1"/>
    </source>
</evidence>
<dbReference type="Proteomes" id="UP000031572">
    <property type="component" value="Unassembled WGS sequence"/>
</dbReference>